<dbReference type="Proteomes" id="UP000287188">
    <property type="component" value="Unassembled WGS sequence"/>
</dbReference>
<evidence type="ECO:0000313" key="4">
    <source>
        <dbReference type="Proteomes" id="UP000287188"/>
    </source>
</evidence>
<sequence length="508" mass="56315">MQTLGEVLEQTRKRNPQGIAIELNEERLTYEQLSMRVKRVAQRLQSYGLTSHDIVALLLQNTPASIIGFLALAWSGIGTIPLDPNIPPSELQTIKQQIPFVALMGERNNLNHIEQIAASRQFIDIASILANDKTQFSETEELGPTSDARSTFLYHFTSGSTGAPKAALHSQGNLVNGGALYQQTYQITSTDTLFIPIPLYHSFGMIGGFVTALLSGARVILNKRFVPSQIVNTIAQQQVSLLFATPMIYDLVARCALRETPDLKTLRYCLSSGSALSTETIEKFQARFGKPIYSVYGCTEVGIIASRWNSAHNWPLQALGRPLQGNCIRIVDEDGIDQPANTRGMLLVQTPAMFSGYYQHPEATWNVFSDNWYITGDIAYVDEQGFLYLVGRKDTFINVGGKKVNPTEVEGVLQAHPKVREAIVFGQNAGSAGEYVQAVLVLREPATTDEIAAFCRQRLATYKVPSHIQVVDEFAKTSLGKIRRSYYSNNAETPEDMKHSLVGHQIRR</sequence>
<dbReference type="InterPro" id="IPR045851">
    <property type="entry name" value="AMP-bd_C_sf"/>
</dbReference>
<feature type="domain" description="AMP-binding enzyme C-terminal" evidence="2">
    <location>
        <begin position="408"/>
        <end position="481"/>
    </location>
</feature>
<evidence type="ECO:0000259" key="1">
    <source>
        <dbReference type="Pfam" id="PF00501"/>
    </source>
</evidence>
<comment type="caution">
    <text evidence="3">The sequence shown here is derived from an EMBL/GenBank/DDBJ whole genome shotgun (WGS) entry which is preliminary data.</text>
</comment>
<dbReference type="InterPro" id="IPR042099">
    <property type="entry name" value="ANL_N_sf"/>
</dbReference>
<dbReference type="PROSITE" id="PS00455">
    <property type="entry name" value="AMP_BINDING"/>
    <property type="match status" value="1"/>
</dbReference>
<dbReference type="GO" id="GO:0016878">
    <property type="term" value="F:acid-thiol ligase activity"/>
    <property type="evidence" value="ECO:0007669"/>
    <property type="project" value="UniProtKB-ARBA"/>
</dbReference>
<dbReference type="OrthoDB" id="9781737at2"/>
<keyword evidence="4" id="KW-1185">Reference proteome</keyword>
<dbReference type="InterPro" id="IPR020845">
    <property type="entry name" value="AMP-binding_CS"/>
</dbReference>
<proteinExistence type="predicted"/>
<dbReference type="Pfam" id="PF00501">
    <property type="entry name" value="AMP-binding"/>
    <property type="match status" value="1"/>
</dbReference>
<dbReference type="PANTHER" id="PTHR43767:SF1">
    <property type="entry name" value="NONRIBOSOMAL PEPTIDE SYNTHASE PES1 (EUROFUNG)-RELATED"/>
    <property type="match status" value="1"/>
</dbReference>
<dbReference type="AlphaFoldDB" id="A0A402ASM6"/>
<dbReference type="RefSeq" id="WP_126554624.1">
    <property type="nucleotide sequence ID" value="NZ_BIFS01000002.1"/>
</dbReference>
<dbReference type="Gene3D" id="3.30.300.30">
    <property type="match status" value="1"/>
</dbReference>
<dbReference type="Pfam" id="PF13193">
    <property type="entry name" value="AMP-binding_C"/>
    <property type="match status" value="1"/>
</dbReference>
<evidence type="ECO:0000313" key="3">
    <source>
        <dbReference type="EMBL" id="GCE22091.1"/>
    </source>
</evidence>
<dbReference type="InterPro" id="IPR025110">
    <property type="entry name" value="AMP-bd_C"/>
</dbReference>
<name>A0A402ASM6_9CHLR</name>
<dbReference type="InterPro" id="IPR050237">
    <property type="entry name" value="ATP-dep_AMP-bd_enzyme"/>
</dbReference>
<dbReference type="PANTHER" id="PTHR43767">
    <property type="entry name" value="LONG-CHAIN-FATTY-ACID--COA LIGASE"/>
    <property type="match status" value="1"/>
</dbReference>
<organism evidence="3 4">
    <name type="scientific">Dictyobacter kobayashii</name>
    <dbReference type="NCBI Taxonomy" id="2014872"/>
    <lineage>
        <taxon>Bacteria</taxon>
        <taxon>Bacillati</taxon>
        <taxon>Chloroflexota</taxon>
        <taxon>Ktedonobacteria</taxon>
        <taxon>Ktedonobacterales</taxon>
        <taxon>Dictyobacteraceae</taxon>
        <taxon>Dictyobacter</taxon>
    </lineage>
</organism>
<dbReference type="InterPro" id="IPR000873">
    <property type="entry name" value="AMP-dep_synth/lig_dom"/>
</dbReference>
<dbReference type="Gene3D" id="3.40.50.12780">
    <property type="entry name" value="N-terminal domain of ligase-like"/>
    <property type="match status" value="1"/>
</dbReference>
<evidence type="ECO:0000259" key="2">
    <source>
        <dbReference type="Pfam" id="PF13193"/>
    </source>
</evidence>
<protein>
    <submittedName>
        <fullName evidence="3">Acetyl-CoA synthetase</fullName>
    </submittedName>
</protein>
<accession>A0A402ASM6</accession>
<dbReference type="EMBL" id="BIFS01000002">
    <property type="protein sequence ID" value="GCE22091.1"/>
    <property type="molecule type" value="Genomic_DNA"/>
</dbReference>
<gene>
    <name evidence="3" type="ORF">KDK_58910</name>
</gene>
<dbReference type="SUPFAM" id="SSF56801">
    <property type="entry name" value="Acetyl-CoA synthetase-like"/>
    <property type="match status" value="1"/>
</dbReference>
<feature type="domain" description="AMP-dependent synthetase/ligase" evidence="1">
    <location>
        <begin position="9"/>
        <end position="358"/>
    </location>
</feature>
<reference evidence="4" key="1">
    <citation type="submission" date="2018-12" db="EMBL/GenBank/DDBJ databases">
        <title>Tengunoibacter tsumagoiensis gen. nov., sp. nov., Dictyobacter kobayashii sp. nov., D. alpinus sp. nov., and D. joshuensis sp. nov. and description of Dictyobacteraceae fam. nov. within the order Ktedonobacterales isolated from Tengu-no-mugimeshi.</title>
        <authorList>
            <person name="Wang C.M."/>
            <person name="Zheng Y."/>
            <person name="Sakai Y."/>
            <person name="Toyoda A."/>
            <person name="Minakuchi Y."/>
            <person name="Abe K."/>
            <person name="Yokota A."/>
            <person name="Yabe S."/>
        </authorList>
    </citation>
    <scope>NUCLEOTIDE SEQUENCE [LARGE SCALE GENOMIC DNA]</scope>
    <source>
        <strain evidence="4">Uno11</strain>
    </source>
</reference>